<keyword evidence="4" id="KW-1185">Reference proteome</keyword>
<feature type="region of interest" description="Disordered" evidence="1">
    <location>
        <begin position="17"/>
        <end position="36"/>
    </location>
</feature>
<dbReference type="PROSITE" id="PS50003">
    <property type="entry name" value="PH_DOMAIN"/>
    <property type="match status" value="1"/>
</dbReference>
<gene>
    <name evidence="3" type="ORF">RR46_04851</name>
</gene>
<organism evidence="3 4">
    <name type="scientific">Papilio xuthus</name>
    <name type="common">Asian swallowtail butterfly</name>
    <dbReference type="NCBI Taxonomy" id="66420"/>
    <lineage>
        <taxon>Eukaryota</taxon>
        <taxon>Metazoa</taxon>
        <taxon>Ecdysozoa</taxon>
        <taxon>Arthropoda</taxon>
        <taxon>Hexapoda</taxon>
        <taxon>Insecta</taxon>
        <taxon>Pterygota</taxon>
        <taxon>Neoptera</taxon>
        <taxon>Endopterygota</taxon>
        <taxon>Lepidoptera</taxon>
        <taxon>Glossata</taxon>
        <taxon>Ditrysia</taxon>
        <taxon>Papilionoidea</taxon>
        <taxon>Papilionidae</taxon>
        <taxon>Papilioninae</taxon>
        <taxon>Papilio</taxon>
    </lineage>
</organism>
<evidence type="ECO:0000259" key="2">
    <source>
        <dbReference type="PROSITE" id="PS50003"/>
    </source>
</evidence>
<feature type="region of interest" description="Disordered" evidence="1">
    <location>
        <begin position="290"/>
        <end position="309"/>
    </location>
</feature>
<dbReference type="AlphaFoldDB" id="A0A194Q2U0"/>
<feature type="region of interest" description="Disordered" evidence="1">
    <location>
        <begin position="194"/>
        <end position="252"/>
    </location>
</feature>
<evidence type="ECO:0000256" key="1">
    <source>
        <dbReference type="SAM" id="MobiDB-lite"/>
    </source>
</evidence>
<feature type="domain" description="PH" evidence="2">
    <location>
        <begin position="77"/>
        <end position="173"/>
    </location>
</feature>
<evidence type="ECO:0000313" key="3">
    <source>
        <dbReference type="EMBL" id="KPI99877.1"/>
    </source>
</evidence>
<name>A0A194Q2U0_PAPXU</name>
<feature type="compositionally biased region" description="Acidic residues" evidence="1">
    <location>
        <begin position="241"/>
        <end position="250"/>
    </location>
</feature>
<feature type="compositionally biased region" description="Low complexity" evidence="1">
    <location>
        <begin position="388"/>
        <end position="399"/>
    </location>
</feature>
<dbReference type="InterPro" id="IPR001849">
    <property type="entry name" value="PH_domain"/>
</dbReference>
<feature type="region of interest" description="Disordered" evidence="1">
    <location>
        <begin position="378"/>
        <end position="410"/>
    </location>
</feature>
<protein>
    <recommendedName>
        <fullName evidence="2">PH domain-containing protein</fullName>
    </recommendedName>
</protein>
<dbReference type="STRING" id="66420.A0A194Q2U0"/>
<accession>A0A194Q2U0</accession>
<proteinExistence type="predicted"/>
<evidence type="ECO:0000313" key="4">
    <source>
        <dbReference type="Proteomes" id="UP000053268"/>
    </source>
</evidence>
<dbReference type="Proteomes" id="UP000053268">
    <property type="component" value="Unassembled WGS sequence"/>
</dbReference>
<reference evidence="3 4" key="1">
    <citation type="journal article" date="2015" name="Nat. Commun.">
        <title>Outbred genome sequencing and CRISPR/Cas9 gene editing in butterflies.</title>
        <authorList>
            <person name="Li X."/>
            <person name="Fan D."/>
            <person name="Zhang W."/>
            <person name="Liu G."/>
            <person name="Zhang L."/>
            <person name="Zhao L."/>
            <person name="Fang X."/>
            <person name="Chen L."/>
            <person name="Dong Y."/>
            <person name="Chen Y."/>
            <person name="Ding Y."/>
            <person name="Zhao R."/>
            <person name="Feng M."/>
            <person name="Zhu Y."/>
            <person name="Feng Y."/>
            <person name="Jiang X."/>
            <person name="Zhu D."/>
            <person name="Xiang H."/>
            <person name="Feng X."/>
            <person name="Li S."/>
            <person name="Wang J."/>
            <person name="Zhang G."/>
            <person name="Kronforst M.R."/>
            <person name="Wang W."/>
        </authorList>
    </citation>
    <scope>NUCLEOTIDE SEQUENCE [LARGE SCALE GENOMIC DNA]</scope>
    <source>
        <strain evidence="3">Ya'a_city_454_Px</strain>
        <tissue evidence="3">Whole body</tissue>
    </source>
</reference>
<sequence length="450" mass="49917">MLVGEQSPAPRVVAGLRKLRPELTPGPFPTPDDPDFRISDIGISDSQRDDAQKSILCQSIPQTLITKESMKRETKGNEIHQGVLRQYYNEDEGSWAWVRAAVRGGCLLAWREGTLPRRPAARLPLRHLHLRAAALPNAFQLSRLRDDAPVATFQACNETEYARWVRALCVEILGQTPLPQVRFLDVLPAADTGREPKKLLPQQDTPSCPPRPPPRARRRLLTTETQLPRRDHSPAATDEGIVVEDDDYDSSSDRSLDLSLSLDALKSIDVIDAPVRKAKIIKCDNCSKLNGSQQHHTLPRARSGDSEKRRHRYLKRWEGTTGGAERGRFALEAARRKTASLESRARSCSPNTHEVVSQYVPVRERRALFESLSQSGGSLARSSEQLSRPAVATATPRRAASLHDLQAPPTRSVSDLRQFFEAVARGAGSCAVHHNPPNPIHRGFTSLTCA</sequence>
<dbReference type="EMBL" id="KQ459562">
    <property type="protein sequence ID" value="KPI99877.1"/>
    <property type="molecule type" value="Genomic_DNA"/>
</dbReference>
<dbReference type="SUPFAM" id="SSF50729">
    <property type="entry name" value="PH domain-like"/>
    <property type="match status" value="1"/>
</dbReference>